<name>A0AB39HKT6_9BACI</name>
<evidence type="ECO:0000256" key="1">
    <source>
        <dbReference type="SAM" id="Phobius"/>
    </source>
</evidence>
<dbReference type="AlphaFoldDB" id="A0AB39HKT6"/>
<keyword evidence="1" id="KW-1133">Transmembrane helix</keyword>
<evidence type="ECO:0000313" key="2">
    <source>
        <dbReference type="EMBL" id="XDK31279.1"/>
    </source>
</evidence>
<dbReference type="Pfam" id="PF14004">
    <property type="entry name" value="DUF4227"/>
    <property type="match status" value="1"/>
</dbReference>
<keyword evidence="1" id="KW-0472">Membrane</keyword>
<gene>
    <name evidence="2" type="ORF">AB4Y30_09530</name>
</gene>
<feature type="transmembrane region" description="Helical" evidence="1">
    <location>
        <begin position="12"/>
        <end position="30"/>
    </location>
</feature>
<accession>A0AB39HKT6</accession>
<organism evidence="2">
    <name type="scientific">Ornithinibacillus sp. 4-3</name>
    <dbReference type="NCBI Taxonomy" id="3231488"/>
    <lineage>
        <taxon>Bacteria</taxon>
        <taxon>Bacillati</taxon>
        <taxon>Bacillota</taxon>
        <taxon>Bacilli</taxon>
        <taxon>Bacillales</taxon>
        <taxon>Bacillaceae</taxon>
        <taxon>Ornithinibacillus</taxon>
    </lineage>
</organism>
<reference evidence="2" key="1">
    <citation type="submission" date="2024-07" db="EMBL/GenBank/DDBJ databases">
        <title>Halotolerant mesophilic bacterium Ornithinibacillus sp. 4-3, sp. nov., isolated from soil.</title>
        <authorList>
            <person name="Sidarenka A.V."/>
            <person name="Guliayeva D.E."/>
            <person name="Leanovich S.I."/>
            <person name="Hileuskaya K.S."/>
            <person name="Akhremchuk A.E."/>
            <person name="Sikolenko M.A."/>
            <person name="Valentovich L.N."/>
        </authorList>
    </citation>
    <scope>NUCLEOTIDE SEQUENCE</scope>
    <source>
        <strain evidence="2">4-3</strain>
    </source>
</reference>
<protein>
    <submittedName>
        <fullName evidence="2">DUF4227 family protein</fullName>
    </submittedName>
</protein>
<keyword evidence="1" id="KW-0812">Transmembrane</keyword>
<dbReference type="EMBL" id="CP162599">
    <property type="protein sequence ID" value="XDK31279.1"/>
    <property type="molecule type" value="Genomic_DNA"/>
</dbReference>
<sequence>MIKFIFDSLKLLLLFVACTMFFYFGLQMIHREFEHYNPEDQPSGPAIKVFRIE</sequence>
<proteinExistence type="predicted"/>
<dbReference type="RefSeq" id="WP_368652007.1">
    <property type="nucleotide sequence ID" value="NZ_CP162599.1"/>
</dbReference>
<dbReference type="InterPro" id="IPR025321">
    <property type="entry name" value="DUF4227"/>
</dbReference>